<sequence>MASSAVHNLCLPSSSTADRRLSLGSGRGLGAAGRQGSRFKTLRVAALRQDGGGDRDDGFSGDEPPESLFMKELKRRGLAPPTKYSGASTETKTKREEFGSGEDSSDTAQSFKSSTSSSSSSSNSSEWRDDRSGQLKRTLALNSEGLDGLIPRAQELIKLGATFFLAFWPLIIAIVALFVAIYLYFGPSFIHEGDLHGGKPPYVDPFQLLEEESLSKEPGLSPNVYFLKQLWIKVDPDQCARQGVRMFVNVTSGISSGLNVTVLKGICRLLGYEFLETIEHYLECSPCQKLDDARLTKNYLQIDNHEEESRRLTSTVLLPEAVGLEAQVAAVVGAVDPVASADGERSYLLDVRVGVLDTVRAALLVRHAVASRVRVGGVGKLAIAETCRKSIGGSRGVEEADDELQILEEWAASSGSGGVEVDHSRDCVLVGDVWRELDLRTGDGENKLTNEEPSAQGAPLC</sequence>
<protein>
    <submittedName>
        <fullName evidence="3">Uncharacterized protein</fullName>
    </submittedName>
</protein>
<proteinExistence type="predicted"/>
<dbReference type="KEGG" id="smo:SELMODRAFT_440550"/>
<accession>D8RCF8</accession>
<dbReference type="EMBL" id="GL377576">
    <property type="protein sequence ID" value="EFJ30121.1"/>
    <property type="molecule type" value="Genomic_DNA"/>
</dbReference>
<keyword evidence="2" id="KW-1133">Transmembrane helix</keyword>
<feature type="compositionally biased region" description="Polar residues" evidence="1">
    <location>
        <begin position="1"/>
        <end position="16"/>
    </location>
</feature>
<feature type="transmembrane region" description="Helical" evidence="2">
    <location>
        <begin position="159"/>
        <end position="185"/>
    </location>
</feature>
<dbReference type="AlphaFoldDB" id="D8RCF8"/>
<organism evidence="4">
    <name type="scientific">Selaginella moellendorffii</name>
    <name type="common">Spikemoss</name>
    <dbReference type="NCBI Taxonomy" id="88036"/>
    <lineage>
        <taxon>Eukaryota</taxon>
        <taxon>Viridiplantae</taxon>
        <taxon>Streptophyta</taxon>
        <taxon>Embryophyta</taxon>
        <taxon>Tracheophyta</taxon>
        <taxon>Lycopodiopsida</taxon>
        <taxon>Selaginellales</taxon>
        <taxon>Selaginellaceae</taxon>
        <taxon>Selaginella</taxon>
    </lineage>
</organism>
<gene>
    <name evidence="3" type="ORF">SELMODRAFT_440550</name>
</gene>
<keyword evidence="2" id="KW-0472">Membrane</keyword>
<keyword evidence="4" id="KW-1185">Reference proteome</keyword>
<reference evidence="3 4" key="1">
    <citation type="journal article" date="2011" name="Science">
        <title>The Selaginella genome identifies genetic changes associated with the evolution of vascular plants.</title>
        <authorList>
            <person name="Banks J.A."/>
            <person name="Nishiyama T."/>
            <person name="Hasebe M."/>
            <person name="Bowman J.L."/>
            <person name="Gribskov M."/>
            <person name="dePamphilis C."/>
            <person name="Albert V.A."/>
            <person name="Aono N."/>
            <person name="Aoyama T."/>
            <person name="Ambrose B.A."/>
            <person name="Ashton N.W."/>
            <person name="Axtell M.J."/>
            <person name="Barker E."/>
            <person name="Barker M.S."/>
            <person name="Bennetzen J.L."/>
            <person name="Bonawitz N.D."/>
            <person name="Chapple C."/>
            <person name="Cheng C."/>
            <person name="Correa L.G."/>
            <person name="Dacre M."/>
            <person name="DeBarry J."/>
            <person name="Dreyer I."/>
            <person name="Elias M."/>
            <person name="Engstrom E.M."/>
            <person name="Estelle M."/>
            <person name="Feng L."/>
            <person name="Finet C."/>
            <person name="Floyd S.K."/>
            <person name="Frommer W.B."/>
            <person name="Fujita T."/>
            <person name="Gramzow L."/>
            <person name="Gutensohn M."/>
            <person name="Harholt J."/>
            <person name="Hattori M."/>
            <person name="Heyl A."/>
            <person name="Hirai T."/>
            <person name="Hiwatashi Y."/>
            <person name="Ishikawa M."/>
            <person name="Iwata M."/>
            <person name="Karol K.G."/>
            <person name="Koehler B."/>
            <person name="Kolukisaoglu U."/>
            <person name="Kubo M."/>
            <person name="Kurata T."/>
            <person name="Lalonde S."/>
            <person name="Li K."/>
            <person name="Li Y."/>
            <person name="Litt A."/>
            <person name="Lyons E."/>
            <person name="Manning G."/>
            <person name="Maruyama T."/>
            <person name="Michael T.P."/>
            <person name="Mikami K."/>
            <person name="Miyazaki S."/>
            <person name="Morinaga S."/>
            <person name="Murata T."/>
            <person name="Mueller-Roeber B."/>
            <person name="Nelson D.R."/>
            <person name="Obara M."/>
            <person name="Oguri Y."/>
            <person name="Olmstead R.G."/>
            <person name="Onodera N."/>
            <person name="Petersen B.L."/>
            <person name="Pils B."/>
            <person name="Prigge M."/>
            <person name="Rensing S.A."/>
            <person name="Riano-Pachon D.M."/>
            <person name="Roberts A.W."/>
            <person name="Sato Y."/>
            <person name="Scheller H.V."/>
            <person name="Schulz B."/>
            <person name="Schulz C."/>
            <person name="Shakirov E.V."/>
            <person name="Shibagaki N."/>
            <person name="Shinohara N."/>
            <person name="Shippen D.E."/>
            <person name="Soerensen I."/>
            <person name="Sotooka R."/>
            <person name="Sugimoto N."/>
            <person name="Sugita M."/>
            <person name="Sumikawa N."/>
            <person name="Tanurdzic M."/>
            <person name="Theissen G."/>
            <person name="Ulvskov P."/>
            <person name="Wakazuki S."/>
            <person name="Weng J.K."/>
            <person name="Willats W.W."/>
            <person name="Wipf D."/>
            <person name="Wolf P.G."/>
            <person name="Yang L."/>
            <person name="Zimmer A.D."/>
            <person name="Zhu Q."/>
            <person name="Mitros T."/>
            <person name="Hellsten U."/>
            <person name="Loque D."/>
            <person name="Otillar R."/>
            <person name="Salamov A."/>
            <person name="Schmutz J."/>
            <person name="Shapiro H."/>
            <person name="Lindquist E."/>
            <person name="Lucas S."/>
            <person name="Rokhsar D."/>
            <person name="Grigoriev I.V."/>
        </authorList>
    </citation>
    <scope>NUCLEOTIDE SEQUENCE [LARGE SCALE GENOMIC DNA]</scope>
</reference>
<evidence type="ECO:0000313" key="4">
    <source>
        <dbReference type="Proteomes" id="UP000001514"/>
    </source>
</evidence>
<dbReference type="PANTHER" id="PTHR35699:SF1">
    <property type="entry name" value="F2J10.10 PROTEIN"/>
    <property type="match status" value="1"/>
</dbReference>
<dbReference type="InParanoid" id="D8RCF8"/>
<dbReference type="eggNOG" id="ENOG502RXQI">
    <property type="taxonomic scope" value="Eukaryota"/>
</dbReference>
<dbReference type="HOGENOM" id="CLU_641584_0_0_1"/>
<dbReference type="PANTHER" id="PTHR35699">
    <property type="entry name" value="F2J10.10 PROTEIN"/>
    <property type="match status" value="1"/>
</dbReference>
<evidence type="ECO:0000313" key="3">
    <source>
        <dbReference type="EMBL" id="EFJ30121.1"/>
    </source>
</evidence>
<name>D8RCF8_SELML</name>
<dbReference type="Gramene" id="EFJ30121">
    <property type="protein sequence ID" value="EFJ30121"/>
    <property type="gene ID" value="SELMODRAFT_440550"/>
</dbReference>
<evidence type="ECO:0000256" key="2">
    <source>
        <dbReference type="SAM" id="Phobius"/>
    </source>
</evidence>
<evidence type="ECO:0000256" key="1">
    <source>
        <dbReference type="SAM" id="MobiDB-lite"/>
    </source>
</evidence>
<feature type="compositionally biased region" description="Low complexity" evidence="1">
    <location>
        <begin position="106"/>
        <end position="125"/>
    </location>
</feature>
<dbReference type="STRING" id="88036.D8RCF8"/>
<keyword evidence="2" id="KW-0812">Transmembrane</keyword>
<dbReference type="Proteomes" id="UP000001514">
    <property type="component" value="Unassembled WGS sequence"/>
</dbReference>
<feature type="region of interest" description="Disordered" evidence="1">
    <location>
        <begin position="1"/>
        <end position="133"/>
    </location>
</feature>